<reference evidence="3 4" key="1">
    <citation type="submission" date="2019-11" db="EMBL/GenBank/DDBJ databases">
        <title>Venturia inaequalis Genome Resource.</title>
        <authorList>
            <person name="Lichtner F.J."/>
        </authorList>
    </citation>
    <scope>NUCLEOTIDE SEQUENCE [LARGE SCALE GENOMIC DNA]</scope>
    <source>
        <strain evidence="3">Bline_iso_100314</strain>
    </source>
</reference>
<dbReference type="AlphaFoldDB" id="A0A8H3V2R6"/>
<dbReference type="Proteomes" id="UP000433883">
    <property type="component" value="Unassembled WGS sequence"/>
</dbReference>
<keyword evidence="2" id="KW-0472">Membrane</keyword>
<feature type="transmembrane region" description="Helical" evidence="2">
    <location>
        <begin position="29"/>
        <end position="48"/>
    </location>
</feature>
<feature type="compositionally biased region" description="Acidic residues" evidence="1">
    <location>
        <begin position="131"/>
        <end position="146"/>
    </location>
</feature>
<keyword evidence="2" id="KW-1133">Transmembrane helix</keyword>
<evidence type="ECO:0000256" key="2">
    <source>
        <dbReference type="SAM" id="Phobius"/>
    </source>
</evidence>
<proteinExistence type="predicted"/>
<accession>A0A8H3V2R6</accession>
<feature type="region of interest" description="Disordered" evidence="1">
    <location>
        <begin position="88"/>
        <end position="166"/>
    </location>
</feature>
<organism evidence="3 4">
    <name type="scientific">Venturia inaequalis</name>
    <name type="common">Apple scab fungus</name>
    <dbReference type="NCBI Taxonomy" id="5025"/>
    <lineage>
        <taxon>Eukaryota</taxon>
        <taxon>Fungi</taxon>
        <taxon>Dikarya</taxon>
        <taxon>Ascomycota</taxon>
        <taxon>Pezizomycotina</taxon>
        <taxon>Dothideomycetes</taxon>
        <taxon>Pleosporomycetidae</taxon>
        <taxon>Venturiales</taxon>
        <taxon>Venturiaceae</taxon>
        <taxon>Venturia</taxon>
    </lineage>
</organism>
<name>A0A8H3V2R6_VENIN</name>
<keyword evidence="2" id="KW-0812">Transmembrane</keyword>
<gene>
    <name evidence="3" type="ORF">BLS_009293</name>
</gene>
<feature type="transmembrane region" description="Helical" evidence="2">
    <location>
        <begin position="60"/>
        <end position="82"/>
    </location>
</feature>
<dbReference type="EMBL" id="WNWQ01000084">
    <property type="protein sequence ID" value="KAE9979987.1"/>
    <property type="molecule type" value="Genomic_DNA"/>
</dbReference>
<evidence type="ECO:0000256" key="1">
    <source>
        <dbReference type="SAM" id="MobiDB-lite"/>
    </source>
</evidence>
<comment type="caution">
    <text evidence="3">The sequence shown here is derived from an EMBL/GenBank/DDBJ whole genome shotgun (WGS) entry which is preliminary data.</text>
</comment>
<sequence length="166" mass="18308">MKSTIPATLHGQRQLPLLRSLPPTTMNPYLEIVMDFIYYTVYALLTALRWITYPLKPVCYLLYVCALPFIYIGHFFASAAAYPASKLPGSAIEKPTPNRSKPPPFDRLEPRRTLRVFTPVTKKSDESAPVTDDDEWEGEGGSEVGEEGVVAVESSSDDDYGGGGFG</sequence>
<evidence type="ECO:0000313" key="4">
    <source>
        <dbReference type="Proteomes" id="UP000433883"/>
    </source>
</evidence>
<protein>
    <submittedName>
        <fullName evidence="3">Uncharacterized protein</fullName>
    </submittedName>
</protein>
<evidence type="ECO:0000313" key="3">
    <source>
        <dbReference type="EMBL" id="KAE9979987.1"/>
    </source>
</evidence>